<organism evidence="1 2">
    <name type="scientific">Trifolium pratense</name>
    <name type="common">Red clover</name>
    <dbReference type="NCBI Taxonomy" id="57577"/>
    <lineage>
        <taxon>Eukaryota</taxon>
        <taxon>Viridiplantae</taxon>
        <taxon>Streptophyta</taxon>
        <taxon>Embryophyta</taxon>
        <taxon>Tracheophyta</taxon>
        <taxon>Spermatophyta</taxon>
        <taxon>Magnoliopsida</taxon>
        <taxon>eudicotyledons</taxon>
        <taxon>Gunneridae</taxon>
        <taxon>Pentapetalae</taxon>
        <taxon>rosids</taxon>
        <taxon>fabids</taxon>
        <taxon>Fabales</taxon>
        <taxon>Fabaceae</taxon>
        <taxon>Papilionoideae</taxon>
        <taxon>50 kb inversion clade</taxon>
        <taxon>NPAAA clade</taxon>
        <taxon>Hologalegina</taxon>
        <taxon>IRL clade</taxon>
        <taxon>Trifolieae</taxon>
        <taxon>Trifolium</taxon>
    </lineage>
</organism>
<feature type="non-terminal residue" evidence="1">
    <location>
        <position position="66"/>
    </location>
</feature>
<evidence type="ECO:0000313" key="2">
    <source>
        <dbReference type="Proteomes" id="UP000236291"/>
    </source>
</evidence>
<dbReference type="AlphaFoldDB" id="A0A2K3KNL5"/>
<dbReference type="EMBL" id="ASHM01103527">
    <property type="protein sequence ID" value="PNX67885.1"/>
    <property type="molecule type" value="Genomic_DNA"/>
</dbReference>
<sequence>MHGNWNWPLFQNWMPMHIQNKIAAILPPHTDNGRDAQLGVGGKYAEFDVAIMSNKLSGFEESDTDQ</sequence>
<comment type="caution">
    <text evidence="1">The sequence shown here is derived from an EMBL/GenBank/DDBJ whole genome shotgun (WGS) entry which is preliminary data.</text>
</comment>
<dbReference type="Proteomes" id="UP000236291">
    <property type="component" value="Unassembled WGS sequence"/>
</dbReference>
<accession>A0A2K3KNL5</accession>
<name>A0A2K3KNL5_TRIPR</name>
<reference evidence="1 2" key="1">
    <citation type="journal article" date="2014" name="Am. J. Bot.">
        <title>Genome assembly and annotation for red clover (Trifolium pratense; Fabaceae).</title>
        <authorList>
            <person name="Istvanek J."/>
            <person name="Jaros M."/>
            <person name="Krenek A."/>
            <person name="Repkova J."/>
        </authorList>
    </citation>
    <scope>NUCLEOTIDE SEQUENCE [LARGE SCALE GENOMIC DNA]</scope>
    <source>
        <strain evidence="2">cv. Tatra</strain>
        <tissue evidence="1">Young leaves</tissue>
    </source>
</reference>
<reference evidence="1 2" key="2">
    <citation type="journal article" date="2017" name="Front. Plant Sci.">
        <title>Gene Classification and Mining of Molecular Markers Useful in Red Clover (Trifolium pratense) Breeding.</title>
        <authorList>
            <person name="Istvanek J."/>
            <person name="Dluhosova J."/>
            <person name="Dluhos P."/>
            <person name="Patkova L."/>
            <person name="Nedelnik J."/>
            <person name="Repkova J."/>
        </authorList>
    </citation>
    <scope>NUCLEOTIDE SEQUENCE [LARGE SCALE GENOMIC DNA]</scope>
    <source>
        <strain evidence="2">cv. Tatra</strain>
        <tissue evidence="1">Young leaves</tissue>
    </source>
</reference>
<protein>
    <submittedName>
        <fullName evidence="1">Uncharacterized protein</fullName>
    </submittedName>
</protein>
<gene>
    <name evidence="1" type="ORF">L195_g055869</name>
</gene>
<proteinExistence type="predicted"/>
<evidence type="ECO:0000313" key="1">
    <source>
        <dbReference type="EMBL" id="PNX67885.1"/>
    </source>
</evidence>